<feature type="chain" id="PRO_5016580302" description="Lipoprotein" evidence="1">
    <location>
        <begin position="17"/>
        <end position="214"/>
    </location>
</feature>
<keyword evidence="1" id="KW-0732">Signal</keyword>
<dbReference type="EMBL" id="QVQT01000004">
    <property type="protein sequence ID" value="RFU16368.1"/>
    <property type="molecule type" value="Genomic_DNA"/>
</dbReference>
<gene>
    <name evidence="2" type="ORF">D0Y96_13345</name>
</gene>
<sequence length="214" mass="23015">MRHFAFIAIASMFLLAACNDVKKPSAANFTTAIDQYLTKHGEACTPIGQPFPINIPKSEPVGSSGIGTKMAALQEAGLVHATETTAAVHTMLDPLRGSTPPQPVKQYDLSNEGRKYVQQVPAIFGHTTGLCYGHKSIASIVKWTEPTAVGADTQAEVSYTYKISDLAPWAERPDVQQAFPDVRAVVSGISSTNQTIGLHLTNHGWEPLDSSLRN</sequence>
<comment type="caution">
    <text evidence="2">The sequence shown here is derived from an EMBL/GenBank/DDBJ whole genome shotgun (WGS) entry which is preliminary data.</text>
</comment>
<dbReference type="OrthoDB" id="8637570at2"/>
<evidence type="ECO:0000313" key="3">
    <source>
        <dbReference type="Proteomes" id="UP000264702"/>
    </source>
</evidence>
<accession>A0A372INB2</accession>
<proteinExistence type="predicted"/>
<evidence type="ECO:0008006" key="4">
    <source>
        <dbReference type="Google" id="ProtNLM"/>
    </source>
</evidence>
<dbReference type="PROSITE" id="PS51257">
    <property type="entry name" value="PROKAR_LIPOPROTEIN"/>
    <property type="match status" value="1"/>
</dbReference>
<protein>
    <recommendedName>
        <fullName evidence="4">Lipoprotein</fullName>
    </recommendedName>
</protein>
<feature type="signal peptide" evidence="1">
    <location>
        <begin position="1"/>
        <end position="16"/>
    </location>
</feature>
<evidence type="ECO:0000256" key="1">
    <source>
        <dbReference type="SAM" id="SignalP"/>
    </source>
</evidence>
<dbReference type="RefSeq" id="WP_117300658.1">
    <property type="nucleotide sequence ID" value="NZ_QVQT02000004.1"/>
</dbReference>
<evidence type="ECO:0000313" key="2">
    <source>
        <dbReference type="EMBL" id="RFU16368.1"/>
    </source>
</evidence>
<keyword evidence="3" id="KW-1185">Reference proteome</keyword>
<reference evidence="2 3" key="1">
    <citation type="submission" date="2018-08" db="EMBL/GenBank/DDBJ databases">
        <title>Acidipila sp. 4G-K13, an acidobacterium isolated from forest soil.</title>
        <authorList>
            <person name="Gao Z.-H."/>
            <person name="Qiu L.-H."/>
        </authorList>
    </citation>
    <scope>NUCLEOTIDE SEQUENCE [LARGE SCALE GENOMIC DNA]</scope>
    <source>
        <strain evidence="2 3">4G-K13</strain>
    </source>
</reference>
<organism evidence="2 3">
    <name type="scientific">Paracidobacterium acidisoli</name>
    <dbReference type="NCBI Taxonomy" id="2303751"/>
    <lineage>
        <taxon>Bacteria</taxon>
        <taxon>Pseudomonadati</taxon>
        <taxon>Acidobacteriota</taxon>
        <taxon>Terriglobia</taxon>
        <taxon>Terriglobales</taxon>
        <taxon>Acidobacteriaceae</taxon>
        <taxon>Paracidobacterium</taxon>
    </lineage>
</organism>
<name>A0A372INB2_9BACT</name>
<dbReference type="Proteomes" id="UP000264702">
    <property type="component" value="Unassembled WGS sequence"/>
</dbReference>
<dbReference type="AlphaFoldDB" id="A0A372INB2"/>